<dbReference type="Pfam" id="PF00291">
    <property type="entry name" value="PALP"/>
    <property type="match status" value="1"/>
</dbReference>
<evidence type="ECO:0000256" key="1">
    <source>
        <dbReference type="ARBA" id="ARBA00001933"/>
    </source>
</evidence>
<feature type="domain" description="Tryptophan synthase beta chain-like PALP" evidence="6">
    <location>
        <begin position="29"/>
        <end position="294"/>
    </location>
</feature>
<dbReference type="AlphaFoldDB" id="A0A2S2E6K7"/>
<accession>A0A2S2E6K7</accession>
<dbReference type="EMBL" id="CP029347">
    <property type="protein sequence ID" value="AWL12890.1"/>
    <property type="molecule type" value="Genomic_DNA"/>
</dbReference>
<evidence type="ECO:0000256" key="5">
    <source>
        <dbReference type="PIRSR" id="PIRSR006278-2"/>
    </source>
</evidence>
<dbReference type="EC" id="3.5.99.7" evidence="7"/>
<comment type="cofactor">
    <cofactor evidence="1">
        <name>pyridoxal 5'-phosphate</name>
        <dbReference type="ChEBI" id="CHEBI:597326"/>
    </cofactor>
</comment>
<feature type="modified residue" description="N6-(pyridoxal phosphate)lysine" evidence="5">
    <location>
        <position position="47"/>
    </location>
</feature>
<organism evidence="7 8">
    <name type="scientific">Saliniradius amylolyticus</name>
    <dbReference type="NCBI Taxonomy" id="2183582"/>
    <lineage>
        <taxon>Bacteria</taxon>
        <taxon>Pseudomonadati</taxon>
        <taxon>Pseudomonadota</taxon>
        <taxon>Gammaproteobacteria</taxon>
        <taxon>Alteromonadales</taxon>
        <taxon>Alteromonadaceae</taxon>
        <taxon>Saliniradius</taxon>
    </lineage>
</organism>
<name>A0A2S2E6K7_9ALTE</name>
<dbReference type="Proteomes" id="UP000245728">
    <property type="component" value="Chromosome"/>
</dbReference>
<gene>
    <name evidence="7" type="ORF">HMF8227_02438</name>
</gene>
<dbReference type="KEGG" id="salh:HMF8227_02438"/>
<feature type="active site" description="Nucleophile" evidence="4">
    <location>
        <position position="74"/>
    </location>
</feature>
<evidence type="ECO:0000313" key="7">
    <source>
        <dbReference type="EMBL" id="AWL12890.1"/>
    </source>
</evidence>
<evidence type="ECO:0000256" key="4">
    <source>
        <dbReference type="PIRSR" id="PIRSR006278-1"/>
    </source>
</evidence>
<proteinExistence type="inferred from homology"/>
<dbReference type="InterPro" id="IPR036052">
    <property type="entry name" value="TrpB-like_PALP_sf"/>
</dbReference>
<dbReference type="GO" id="GO:0019148">
    <property type="term" value="F:D-cysteine desulfhydrase activity"/>
    <property type="evidence" value="ECO:0007669"/>
    <property type="project" value="TreeGrafter"/>
</dbReference>
<dbReference type="InterPro" id="IPR027278">
    <property type="entry name" value="ACCD_DCysDesulf"/>
</dbReference>
<evidence type="ECO:0000256" key="3">
    <source>
        <dbReference type="ARBA" id="ARBA00022898"/>
    </source>
</evidence>
<evidence type="ECO:0000313" key="8">
    <source>
        <dbReference type="Proteomes" id="UP000245728"/>
    </source>
</evidence>
<keyword evidence="7" id="KW-0378">Hydrolase</keyword>
<sequence>MSVKQLKAELRLPSPISPVTPSWPGSEALSIAVKRDDLIHPRISGNKWRKLKYALEGAERQGVKQIVSFGGGHSNHLHALSFACHQLGIRLEAIVRGQYQNNLTSTLLDMRAWGAQLHFVTKVEYQRRTDAGYLNRLKAEFPQAAIIPEGGSQQLALKGVAELLAEQPLDFEHIVLPVGSGGTLAGLMTGLVHRPDIQVHGIGVLKGQGYLEDSVEQLIGEHAHSPNWRIHHGFHHGGYAKRSKQLEQFCRDFAQQTGIALEPVYSGKCFWAVKQLMAENVFAHGSRILMLHTGGLPDTRRNPN</sequence>
<keyword evidence="8" id="KW-1185">Reference proteome</keyword>
<evidence type="ECO:0000256" key="2">
    <source>
        <dbReference type="ARBA" id="ARBA00008639"/>
    </source>
</evidence>
<dbReference type="GO" id="GO:0008660">
    <property type="term" value="F:1-aminocyclopropane-1-carboxylate deaminase activity"/>
    <property type="evidence" value="ECO:0007669"/>
    <property type="project" value="UniProtKB-EC"/>
</dbReference>
<reference evidence="7 8" key="1">
    <citation type="submission" date="2018-05" db="EMBL/GenBank/DDBJ databases">
        <title>Salinimonas sp. HMF8227 Genome sequencing and assembly.</title>
        <authorList>
            <person name="Kang H."/>
            <person name="Kang J."/>
            <person name="Cha I."/>
            <person name="Kim H."/>
            <person name="Joh K."/>
        </authorList>
    </citation>
    <scope>NUCLEOTIDE SEQUENCE [LARGE SCALE GENOMIC DNA]</scope>
    <source>
        <strain evidence="7 8">HMF8227</strain>
    </source>
</reference>
<evidence type="ECO:0000259" key="6">
    <source>
        <dbReference type="Pfam" id="PF00291"/>
    </source>
</evidence>
<dbReference type="RefSeq" id="WP_239421302.1">
    <property type="nucleotide sequence ID" value="NZ_CP029347.1"/>
</dbReference>
<dbReference type="SUPFAM" id="SSF53686">
    <property type="entry name" value="Tryptophan synthase beta subunit-like PLP-dependent enzymes"/>
    <property type="match status" value="1"/>
</dbReference>
<protein>
    <submittedName>
        <fullName evidence="7">1-aminocyclopropane-1-carboxylate deaminase</fullName>
        <ecNumber evidence="7">3.5.99.7</ecNumber>
    </submittedName>
</protein>
<dbReference type="PIRSF" id="PIRSF006278">
    <property type="entry name" value="ACCD_DCysDesulf"/>
    <property type="match status" value="1"/>
</dbReference>
<dbReference type="PANTHER" id="PTHR43780">
    <property type="entry name" value="1-AMINOCYCLOPROPANE-1-CARBOXYLATE DEAMINASE-RELATED"/>
    <property type="match status" value="1"/>
</dbReference>
<dbReference type="InterPro" id="IPR001926">
    <property type="entry name" value="TrpB-like_PALP"/>
</dbReference>
<dbReference type="PANTHER" id="PTHR43780:SF2">
    <property type="entry name" value="1-AMINOCYCLOPROPANE-1-CARBOXYLATE DEAMINASE-RELATED"/>
    <property type="match status" value="1"/>
</dbReference>
<dbReference type="Gene3D" id="3.40.50.1100">
    <property type="match status" value="2"/>
</dbReference>
<keyword evidence="3 5" id="KW-0663">Pyridoxal phosphate</keyword>
<comment type="similarity">
    <text evidence="2">Belongs to the ACC deaminase/D-cysteine desulfhydrase family.</text>
</comment>